<evidence type="ECO:0000256" key="5">
    <source>
        <dbReference type="ARBA" id="ARBA00022989"/>
    </source>
</evidence>
<keyword evidence="4 7" id="KW-0812">Transmembrane</keyword>
<evidence type="ECO:0000259" key="8">
    <source>
        <dbReference type="Pfam" id="PF01757"/>
    </source>
</evidence>
<feature type="transmembrane region" description="Helical" evidence="7">
    <location>
        <begin position="287"/>
        <end position="305"/>
    </location>
</feature>
<evidence type="ECO:0000256" key="2">
    <source>
        <dbReference type="ARBA" id="ARBA00007400"/>
    </source>
</evidence>
<proteinExistence type="inferred from homology"/>
<dbReference type="PANTHER" id="PTHR40074">
    <property type="entry name" value="O-ACETYLTRANSFERASE WECH"/>
    <property type="match status" value="1"/>
</dbReference>
<evidence type="ECO:0000256" key="6">
    <source>
        <dbReference type="ARBA" id="ARBA00023136"/>
    </source>
</evidence>
<keyword evidence="10" id="KW-1185">Reference proteome</keyword>
<organism evidence="9 10">
    <name type="scientific">Halobacillus amylolyticus</name>
    <dbReference type="NCBI Taxonomy" id="2932259"/>
    <lineage>
        <taxon>Bacteria</taxon>
        <taxon>Bacillati</taxon>
        <taxon>Bacillota</taxon>
        <taxon>Bacilli</taxon>
        <taxon>Bacillales</taxon>
        <taxon>Bacillaceae</taxon>
        <taxon>Halobacillus</taxon>
    </lineage>
</organism>
<sequence length="346" mass="40091">MMKRISSIDFVKFIAMFFIVYIHSHSFKEVDLFGIEGGRIDFLIDTFARFGVPFFFMVSGYLVVKQVERKGGGYFPKYVGTLINLYVAWFLFFFLYDLVMVILDKGFKSEPIIEYISTFLTFDIFYYGAGHTQYHLWYLLAATWAMILFALFYYFGKIELLLVISFVLYVVGLFDQSYSGIYDLSFESREGAFFGIFYITLGGMFGKYQSPFTQISRRFKPWVWVLVFIGFSLLQMIEREITAHALGGDSGNYFISTILVAAALFMFIFSMPNIGEETLINKIGKNTVGIYVIHTVILDLTNRLVNFAGLSVIREHLLWGLLFTPYLFIVSYLLYMSLQRLKPKFG</sequence>
<feature type="transmembrane region" description="Helical" evidence="7">
    <location>
        <begin position="135"/>
        <end position="155"/>
    </location>
</feature>
<keyword evidence="3" id="KW-1003">Cell membrane</keyword>
<dbReference type="RefSeq" id="WP_245031701.1">
    <property type="nucleotide sequence ID" value="NZ_CP095075.1"/>
</dbReference>
<feature type="transmembrane region" description="Helical" evidence="7">
    <location>
        <begin position="253"/>
        <end position="275"/>
    </location>
</feature>
<reference evidence="9" key="1">
    <citation type="submission" date="2022-04" db="EMBL/GenBank/DDBJ databases">
        <title>Halobacillus sp. isolated from saltern.</title>
        <authorList>
            <person name="Won M."/>
            <person name="Lee C.-M."/>
            <person name="Woen H.-Y."/>
            <person name="Kwon S.-W."/>
        </authorList>
    </citation>
    <scope>NUCLEOTIDE SEQUENCE</scope>
    <source>
        <strain evidence="9">SSHM10-5</strain>
    </source>
</reference>
<keyword evidence="9" id="KW-0808">Transferase</keyword>
<evidence type="ECO:0000256" key="1">
    <source>
        <dbReference type="ARBA" id="ARBA00004651"/>
    </source>
</evidence>
<feature type="transmembrane region" description="Helical" evidence="7">
    <location>
        <begin position="160"/>
        <end position="179"/>
    </location>
</feature>
<name>A0ABY4HAZ5_9BACI</name>
<evidence type="ECO:0000256" key="7">
    <source>
        <dbReference type="SAM" id="Phobius"/>
    </source>
</evidence>
<dbReference type="EMBL" id="CP095075">
    <property type="protein sequence ID" value="UOR11578.1"/>
    <property type="molecule type" value="Genomic_DNA"/>
</dbReference>
<keyword evidence="6 7" id="KW-0472">Membrane</keyword>
<feature type="domain" description="Acyltransferase 3" evidence="8">
    <location>
        <begin position="6"/>
        <end position="336"/>
    </location>
</feature>
<evidence type="ECO:0000256" key="4">
    <source>
        <dbReference type="ARBA" id="ARBA00022692"/>
    </source>
</evidence>
<feature type="transmembrane region" description="Helical" evidence="7">
    <location>
        <begin position="317"/>
        <end position="335"/>
    </location>
</feature>
<dbReference type="Proteomes" id="UP000830326">
    <property type="component" value="Chromosome"/>
</dbReference>
<evidence type="ECO:0000313" key="10">
    <source>
        <dbReference type="Proteomes" id="UP000830326"/>
    </source>
</evidence>
<dbReference type="GO" id="GO:0016746">
    <property type="term" value="F:acyltransferase activity"/>
    <property type="evidence" value="ECO:0007669"/>
    <property type="project" value="UniProtKB-KW"/>
</dbReference>
<dbReference type="PANTHER" id="PTHR40074:SF2">
    <property type="entry name" value="O-ACETYLTRANSFERASE WECH"/>
    <property type="match status" value="1"/>
</dbReference>
<comment type="subcellular location">
    <subcellularLocation>
        <location evidence="1">Cell membrane</location>
        <topology evidence="1">Multi-pass membrane protein</topology>
    </subcellularLocation>
</comment>
<feature type="transmembrane region" description="Helical" evidence="7">
    <location>
        <begin position="6"/>
        <end position="22"/>
    </location>
</feature>
<comment type="similarity">
    <text evidence="2">Belongs to the acyltransferase 3 family.</text>
</comment>
<feature type="transmembrane region" description="Helical" evidence="7">
    <location>
        <begin position="42"/>
        <end position="63"/>
    </location>
</feature>
<protein>
    <submittedName>
        <fullName evidence="9">Acyltransferase</fullName>
    </submittedName>
</protein>
<feature type="transmembrane region" description="Helical" evidence="7">
    <location>
        <begin position="83"/>
        <end position="103"/>
    </location>
</feature>
<accession>A0ABY4HAZ5</accession>
<keyword evidence="5 7" id="KW-1133">Transmembrane helix</keyword>
<keyword evidence="9" id="KW-0012">Acyltransferase</keyword>
<dbReference type="Pfam" id="PF01757">
    <property type="entry name" value="Acyl_transf_3"/>
    <property type="match status" value="1"/>
</dbReference>
<gene>
    <name evidence="9" type="ORF">MUO15_18670</name>
</gene>
<evidence type="ECO:0000256" key="3">
    <source>
        <dbReference type="ARBA" id="ARBA00022475"/>
    </source>
</evidence>
<dbReference type="InterPro" id="IPR002656">
    <property type="entry name" value="Acyl_transf_3_dom"/>
</dbReference>
<feature type="transmembrane region" description="Helical" evidence="7">
    <location>
        <begin position="221"/>
        <end position="237"/>
    </location>
</feature>
<evidence type="ECO:0000313" key="9">
    <source>
        <dbReference type="EMBL" id="UOR11578.1"/>
    </source>
</evidence>
<feature type="transmembrane region" description="Helical" evidence="7">
    <location>
        <begin position="191"/>
        <end position="209"/>
    </location>
</feature>